<evidence type="ECO:0008006" key="3">
    <source>
        <dbReference type="Google" id="ProtNLM"/>
    </source>
</evidence>
<sequence length="119" mass="13438">MLWYCAYRARPQIRTTDLARRFLRRHDAGSNQPSQLRGWFVFPSGSAGFVLIEVDTPRELATLLDPYARIVEWQVEALTEMNYNQVLEELRRAARRAAELDLAAGVAPAEVAGLVRHGG</sequence>
<dbReference type="InterPro" id="IPR021734">
    <property type="entry name" value="DUF3303"/>
</dbReference>
<dbReference type="EMBL" id="BAAALF010000083">
    <property type="protein sequence ID" value="GAA1248414.1"/>
    <property type="molecule type" value="Genomic_DNA"/>
</dbReference>
<name>A0ABN1WF18_9ACTN</name>
<reference evidence="1 2" key="1">
    <citation type="journal article" date="2019" name="Int. J. Syst. Evol. Microbiol.">
        <title>The Global Catalogue of Microorganisms (GCM) 10K type strain sequencing project: providing services to taxonomists for standard genome sequencing and annotation.</title>
        <authorList>
            <consortium name="The Broad Institute Genomics Platform"/>
            <consortium name="The Broad Institute Genome Sequencing Center for Infectious Disease"/>
            <person name="Wu L."/>
            <person name="Ma J."/>
        </authorList>
    </citation>
    <scope>NUCLEOTIDE SEQUENCE [LARGE SCALE GENOMIC DNA]</scope>
    <source>
        <strain evidence="1 2">JCM 13004</strain>
    </source>
</reference>
<accession>A0ABN1WF18</accession>
<keyword evidence="2" id="KW-1185">Reference proteome</keyword>
<evidence type="ECO:0000313" key="1">
    <source>
        <dbReference type="EMBL" id="GAA1248414.1"/>
    </source>
</evidence>
<organism evidence="1 2">
    <name type="scientific">Kitasatospora nipponensis</name>
    <dbReference type="NCBI Taxonomy" id="258049"/>
    <lineage>
        <taxon>Bacteria</taxon>
        <taxon>Bacillati</taxon>
        <taxon>Actinomycetota</taxon>
        <taxon>Actinomycetes</taxon>
        <taxon>Kitasatosporales</taxon>
        <taxon>Streptomycetaceae</taxon>
        <taxon>Kitasatospora</taxon>
    </lineage>
</organism>
<dbReference type="RefSeq" id="WP_344443615.1">
    <property type="nucleotide sequence ID" value="NZ_BAAALF010000083.1"/>
</dbReference>
<proteinExistence type="predicted"/>
<dbReference type="Proteomes" id="UP001500037">
    <property type="component" value="Unassembled WGS sequence"/>
</dbReference>
<gene>
    <name evidence="1" type="ORF">GCM10009665_44100</name>
</gene>
<protein>
    <recommendedName>
        <fullName evidence="3">YjbR protein</fullName>
    </recommendedName>
</protein>
<comment type="caution">
    <text evidence="1">The sequence shown here is derived from an EMBL/GenBank/DDBJ whole genome shotgun (WGS) entry which is preliminary data.</text>
</comment>
<evidence type="ECO:0000313" key="2">
    <source>
        <dbReference type="Proteomes" id="UP001500037"/>
    </source>
</evidence>
<dbReference type="Pfam" id="PF11746">
    <property type="entry name" value="DUF3303"/>
    <property type="match status" value="1"/>
</dbReference>